<dbReference type="Proteomes" id="UP001180715">
    <property type="component" value="Unassembled WGS sequence"/>
</dbReference>
<organism evidence="1 2">
    <name type="scientific">Pseudoglutamicibacter albus</name>
    <dbReference type="NCBI Taxonomy" id="98671"/>
    <lineage>
        <taxon>Bacteria</taxon>
        <taxon>Bacillati</taxon>
        <taxon>Actinomycetota</taxon>
        <taxon>Actinomycetes</taxon>
        <taxon>Micrococcales</taxon>
        <taxon>Micrococcaceae</taxon>
        <taxon>Pseudoglutamicibacter</taxon>
    </lineage>
</organism>
<proteinExistence type="predicted"/>
<comment type="caution">
    <text evidence="1">The sequence shown here is derived from an EMBL/GenBank/DDBJ whole genome shotgun (WGS) entry which is preliminary data.</text>
</comment>
<reference evidence="1" key="1">
    <citation type="submission" date="2023-07" db="EMBL/GenBank/DDBJ databases">
        <title>Sequencing the genomes of 1000 actinobacteria strains.</title>
        <authorList>
            <person name="Klenk H.-P."/>
        </authorList>
    </citation>
    <scope>NUCLEOTIDE SEQUENCE</scope>
    <source>
        <strain evidence="1">DSM 13068</strain>
    </source>
</reference>
<accession>A0ABU1YWM3</accession>
<sequence>MPMVCLYAESVSIQSGREIWLDDAAATILKGSVAGIVRERCSRQKTMAQRLRAAGKG</sequence>
<dbReference type="EMBL" id="JAVDXX010000001">
    <property type="protein sequence ID" value="MDR7292750.1"/>
    <property type="molecule type" value="Genomic_DNA"/>
</dbReference>
<evidence type="ECO:0000313" key="1">
    <source>
        <dbReference type="EMBL" id="MDR7292750.1"/>
    </source>
</evidence>
<protein>
    <submittedName>
        <fullName evidence="1">Uncharacterized protein</fullName>
    </submittedName>
</protein>
<keyword evidence="2" id="KW-1185">Reference proteome</keyword>
<evidence type="ECO:0000313" key="2">
    <source>
        <dbReference type="Proteomes" id="UP001180715"/>
    </source>
</evidence>
<name>A0ABU1YWM3_9MICC</name>
<gene>
    <name evidence="1" type="ORF">J2S67_000018</name>
</gene>